<dbReference type="InterPro" id="IPR036388">
    <property type="entry name" value="WH-like_DNA-bd_sf"/>
</dbReference>
<dbReference type="InterPro" id="IPR036390">
    <property type="entry name" value="WH_DNA-bd_sf"/>
</dbReference>
<feature type="domain" description="HTH gntR-type" evidence="4">
    <location>
        <begin position="10"/>
        <end position="77"/>
    </location>
</feature>
<evidence type="ECO:0000259" key="4">
    <source>
        <dbReference type="PROSITE" id="PS50949"/>
    </source>
</evidence>
<dbReference type="GO" id="GO:0003700">
    <property type="term" value="F:DNA-binding transcription factor activity"/>
    <property type="evidence" value="ECO:0007669"/>
    <property type="project" value="InterPro"/>
</dbReference>
<dbReference type="STRING" id="639283.Snov_1737"/>
<dbReference type="HOGENOM" id="CLU_017584_5_1_5"/>
<dbReference type="PROSITE" id="PS50949">
    <property type="entry name" value="HTH_GNTR"/>
    <property type="match status" value="1"/>
</dbReference>
<dbReference type="SUPFAM" id="SSF48008">
    <property type="entry name" value="GntR ligand-binding domain-like"/>
    <property type="match status" value="1"/>
</dbReference>
<organism evidence="5 6">
    <name type="scientific">Ancylobacter novellus (strain ATCC 8093 / DSM 506 / JCM 20403 / CCM 1077 / IAM 12100 / NBRC 12443 / NCIMB 10456)</name>
    <name type="common">Starkeya novella</name>
    <dbReference type="NCBI Taxonomy" id="639283"/>
    <lineage>
        <taxon>Bacteria</taxon>
        <taxon>Pseudomonadati</taxon>
        <taxon>Pseudomonadota</taxon>
        <taxon>Alphaproteobacteria</taxon>
        <taxon>Hyphomicrobiales</taxon>
        <taxon>Xanthobacteraceae</taxon>
        <taxon>Ancylobacter</taxon>
    </lineage>
</organism>
<evidence type="ECO:0000256" key="3">
    <source>
        <dbReference type="ARBA" id="ARBA00023163"/>
    </source>
</evidence>
<keyword evidence="6" id="KW-1185">Reference proteome</keyword>
<dbReference type="CDD" id="cd07377">
    <property type="entry name" value="WHTH_GntR"/>
    <property type="match status" value="1"/>
</dbReference>
<sequence length="230" mass="25185">MHGQRIERAEGLAARVYQEIERMILAGDLEPGSRLNEYALAERFAVSRGPVREATRALVEAGLLVSVPTRGVFVREMSEAEIGENYDVRAVLTGLMCARAAELRTAEDVAALEGYVAAMDAAIAVGQVREYYRINLDFHDRINAVSAHSCARRVYDDLIRETHSLRRALFSPGQTNGEHREMVAAIKAGDAEAARRLGEEHVLHGKTRWLASVAAEPPRAATGPNKGGPR</sequence>
<keyword evidence="2" id="KW-0238">DNA-binding</keyword>
<dbReference type="SMART" id="SM00345">
    <property type="entry name" value="HTH_GNTR"/>
    <property type="match status" value="1"/>
</dbReference>
<dbReference type="InterPro" id="IPR008920">
    <property type="entry name" value="TF_FadR/GntR_C"/>
</dbReference>
<evidence type="ECO:0000313" key="5">
    <source>
        <dbReference type="EMBL" id="ADH89041.1"/>
    </source>
</evidence>
<dbReference type="SUPFAM" id="SSF46785">
    <property type="entry name" value="Winged helix' DNA-binding domain"/>
    <property type="match status" value="1"/>
</dbReference>
<protein>
    <submittedName>
        <fullName evidence="5">Transcriptional regulator, GntR family</fullName>
    </submittedName>
</protein>
<evidence type="ECO:0000256" key="1">
    <source>
        <dbReference type="ARBA" id="ARBA00023015"/>
    </source>
</evidence>
<dbReference type="Pfam" id="PF00392">
    <property type="entry name" value="GntR"/>
    <property type="match status" value="1"/>
</dbReference>
<gene>
    <name evidence="5" type="ordered locus">Snov_1737</name>
</gene>
<dbReference type="KEGG" id="sno:Snov_1737"/>
<dbReference type="SMART" id="SM00895">
    <property type="entry name" value="FCD"/>
    <property type="match status" value="1"/>
</dbReference>
<dbReference type="GO" id="GO:0003677">
    <property type="term" value="F:DNA binding"/>
    <property type="evidence" value="ECO:0007669"/>
    <property type="project" value="UniProtKB-KW"/>
</dbReference>
<dbReference type="InterPro" id="IPR011711">
    <property type="entry name" value="GntR_C"/>
</dbReference>
<dbReference type="InterPro" id="IPR000524">
    <property type="entry name" value="Tscrpt_reg_HTH_GntR"/>
</dbReference>
<keyword evidence="1" id="KW-0805">Transcription regulation</keyword>
<proteinExistence type="predicted"/>
<dbReference type="eggNOG" id="COG1802">
    <property type="taxonomic scope" value="Bacteria"/>
</dbReference>
<accession>D6ZYC9</accession>
<dbReference type="OrthoDB" id="9812290at2"/>
<evidence type="ECO:0000256" key="2">
    <source>
        <dbReference type="ARBA" id="ARBA00023125"/>
    </source>
</evidence>
<reference evidence="5 6" key="1">
    <citation type="journal article" date="2012" name="Stand. Genomic Sci.">
        <title>Complete genome sequence of the facultatively chemolithoautotrophic and methylotrophic alpha Proteobacterium Starkeya novella type strain (ATCC 8093(T)).</title>
        <authorList>
            <person name="Kappler U."/>
            <person name="Davenport K."/>
            <person name="Beatson S."/>
            <person name="Lucas S."/>
            <person name="Lapidus A."/>
            <person name="Copeland A."/>
            <person name="Berry K.W."/>
            <person name="Glavina Del Rio T."/>
            <person name="Hammon N."/>
            <person name="Dalin E."/>
            <person name="Tice H."/>
            <person name="Pitluck S."/>
            <person name="Richardson P."/>
            <person name="Bruce D."/>
            <person name="Goodwin L.A."/>
            <person name="Han C."/>
            <person name="Tapia R."/>
            <person name="Detter J.C."/>
            <person name="Chang Y.J."/>
            <person name="Jeffries C.D."/>
            <person name="Land M."/>
            <person name="Hauser L."/>
            <person name="Kyrpides N.C."/>
            <person name="Goker M."/>
            <person name="Ivanova N."/>
            <person name="Klenk H.P."/>
            <person name="Woyke T."/>
        </authorList>
    </citation>
    <scope>NUCLEOTIDE SEQUENCE [LARGE SCALE GENOMIC DNA]</scope>
    <source>
        <strain evidence="6">ATCC 8093 / DSM 506 / JCM 20403 / CCM 1077 / IAM 12100 / NBRC 12443 / NCIMB 10456</strain>
    </source>
</reference>
<name>D6ZYC9_ANCN5</name>
<dbReference type="EMBL" id="CP002026">
    <property type="protein sequence ID" value="ADH89041.1"/>
    <property type="molecule type" value="Genomic_DNA"/>
</dbReference>
<dbReference type="Pfam" id="PF07729">
    <property type="entry name" value="FCD"/>
    <property type="match status" value="1"/>
</dbReference>
<dbReference type="PANTHER" id="PTHR43537">
    <property type="entry name" value="TRANSCRIPTIONAL REGULATOR, GNTR FAMILY"/>
    <property type="match status" value="1"/>
</dbReference>
<dbReference type="PANTHER" id="PTHR43537:SF24">
    <property type="entry name" value="GLUCONATE OPERON TRANSCRIPTIONAL REPRESSOR"/>
    <property type="match status" value="1"/>
</dbReference>
<dbReference type="Proteomes" id="UP000006633">
    <property type="component" value="Chromosome"/>
</dbReference>
<dbReference type="AlphaFoldDB" id="D6ZYC9"/>
<dbReference type="Gene3D" id="1.20.120.530">
    <property type="entry name" value="GntR ligand-binding domain-like"/>
    <property type="match status" value="1"/>
</dbReference>
<evidence type="ECO:0000313" key="6">
    <source>
        <dbReference type="Proteomes" id="UP000006633"/>
    </source>
</evidence>
<dbReference type="RefSeq" id="WP_013166545.1">
    <property type="nucleotide sequence ID" value="NC_014217.1"/>
</dbReference>
<keyword evidence="3" id="KW-0804">Transcription</keyword>
<dbReference type="Gene3D" id="1.10.10.10">
    <property type="entry name" value="Winged helix-like DNA-binding domain superfamily/Winged helix DNA-binding domain"/>
    <property type="match status" value="1"/>
</dbReference>